<reference evidence="3" key="1">
    <citation type="submission" date="2017-02" db="EMBL/GenBank/DDBJ databases">
        <authorList>
            <person name="Varghese N."/>
            <person name="Submissions S."/>
        </authorList>
    </citation>
    <scope>NUCLEOTIDE SEQUENCE [LARGE SCALE GENOMIC DNA]</scope>
    <source>
        <strain evidence="3">ATCC 27094</strain>
    </source>
</reference>
<dbReference type="CDD" id="cd00293">
    <property type="entry name" value="USP-like"/>
    <property type="match status" value="1"/>
</dbReference>
<dbReference type="Pfam" id="PF00582">
    <property type="entry name" value="Usp"/>
    <property type="match status" value="1"/>
</dbReference>
<sequence length="268" mass="28240">MKSILTMAWTAEDPSAFDLAAKLARAFDARLVGLEPPSYGVMSMAWADAGMGAPIGGGLAEDAEERQRVAAVRQAFEQRATGLASEWRSADDSGPTAIGIIGRVYDLIVMPQPGPLPKMPESVFETALFDTGRPVLIVPPGYNGMVGKRILFAWNGSTESARAISLAMPVLSRAESIDVMSVDGAMVPGPTSAEIAQSLAAHGLKVTSQHVKPGTRSAGQTIVDTAVAGGADLIVKGAYTQSRLRQMIFGGMTRHLILNSPLPVLFSY</sequence>
<evidence type="ECO:0000259" key="1">
    <source>
        <dbReference type="Pfam" id="PF00582"/>
    </source>
</evidence>
<dbReference type="RefSeq" id="WP_085931789.1">
    <property type="nucleotide sequence ID" value="NZ_FUWJ01000001.1"/>
</dbReference>
<organism evidence="2 3">
    <name type="scientific">Enhydrobacter aerosaccus</name>
    <dbReference type="NCBI Taxonomy" id="225324"/>
    <lineage>
        <taxon>Bacteria</taxon>
        <taxon>Pseudomonadati</taxon>
        <taxon>Pseudomonadota</taxon>
        <taxon>Alphaproteobacteria</taxon>
        <taxon>Hyphomicrobiales</taxon>
        <taxon>Enhydrobacter</taxon>
    </lineage>
</organism>
<evidence type="ECO:0000313" key="2">
    <source>
        <dbReference type="EMBL" id="SJZ30479.1"/>
    </source>
</evidence>
<evidence type="ECO:0000313" key="3">
    <source>
        <dbReference type="Proteomes" id="UP000190092"/>
    </source>
</evidence>
<keyword evidence="3" id="KW-1185">Reference proteome</keyword>
<protein>
    <submittedName>
        <fullName evidence="2">Universal stress protein family protein</fullName>
    </submittedName>
</protein>
<dbReference type="Proteomes" id="UP000190092">
    <property type="component" value="Unassembled WGS sequence"/>
</dbReference>
<name>A0A1T4JJZ9_9HYPH</name>
<dbReference type="OrthoDB" id="9804721at2"/>
<gene>
    <name evidence="2" type="ORF">SAMN02745126_00023</name>
</gene>
<dbReference type="STRING" id="225324.SAMN02745126_00023"/>
<feature type="domain" description="UspA" evidence="1">
    <location>
        <begin position="148"/>
        <end position="265"/>
    </location>
</feature>
<dbReference type="EMBL" id="FUWJ01000001">
    <property type="protein sequence ID" value="SJZ30479.1"/>
    <property type="molecule type" value="Genomic_DNA"/>
</dbReference>
<dbReference type="Gene3D" id="3.40.50.12370">
    <property type="match status" value="1"/>
</dbReference>
<accession>A0A1T4JJZ9</accession>
<proteinExistence type="predicted"/>
<dbReference type="AlphaFoldDB" id="A0A1T4JJZ9"/>
<dbReference type="InterPro" id="IPR006016">
    <property type="entry name" value="UspA"/>
</dbReference>
<dbReference type="SUPFAM" id="SSF52402">
    <property type="entry name" value="Adenine nucleotide alpha hydrolases-like"/>
    <property type="match status" value="2"/>
</dbReference>